<reference evidence="1" key="1">
    <citation type="submission" date="2022-07" db="EMBL/GenBank/DDBJ databases">
        <title>Genome Sequence of Phlebia brevispora.</title>
        <authorList>
            <person name="Buettner E."/>
        </authorList>
    </citation>
    <scope>NUCLEOTIDE SEQUENCE</scope>
    <source>
        <strain evidence="1">MPL23</strain>
    </source>
</reference>
<evidence type="ECO:0000313" key="1">
    <source>
        <dbReference type="EMBL" id="KAJ3552666.1"/>
    </source>
</evidence>
<keyword evidence="2" id="KW-1185">Reference proteome</keyword>
<evidence type="ECO:0000313" key="2">
    <source>
        <dbReference type="Proteomes" id="UP001148662"/>
    </source>
</evidence>
<proteinExistence type="predicted"/>
<accession>A0ACC1T498</accession>
<dbReference type="Proteomes" id="UP001148662">
    <property type="component" value="Unassembled WGS sequence"/>
</dbReference>
<comment type="caution">
    <text evidence="1">The sequence shown here is derived from an EMBL/GenBank/DDBJ whole genome shotgun (WGS) entry which is preliminary data.</text>
</comment>
<dbReference type="EMBL" id="JANHOG010000633">
    <property type="protein sequence ID" value="KAJ3552666.1"/>
    <property type="molecule type" value="Genomic_DNA"/>
</dbReference>
<gene>
    <name evidence="1" type="ORF">NM688_g4032</name>
</gene>
<protein>
    <submittedName>
        <fullName evidence="1">Uncharacterized protein</fullName>
    </submittedName>
</protein>
<sequence length="119" mass="12086">MFSPLLKSSVLALALLAVATPNSLIAQAQVTGCCSDVLDPSLVTSLIATLLALLNLTSLPTNGVIGVGCSGFDVDAVVNGQCVGNTSCTTSNIYNCSLSLPALPIVNNEILSFGCELID</sequence>
<name>A0ACC1T498_9APHY</name>
<organism evidence="1 2">
    <name type="scientific">Phlebia brevispora</name>
    <dbReference type="NCBI Taxonomy" id="194682"/>
    <lineage>
        <taxon>Eukaryota</taxon>
        <taxon>Fungi</taxon>
        <taxon>Dikarya</taxon>
        <taxon>Basidiomycota</taxon>
        <taxon>Agaricomycotina</taxon>
        <taxon>Agaricomycetes</taxon>
        <taxon>Polyporales</taxon>
        <taxon>Meruliaceae</taxon>
        <taxon>Phlebia</taxon>
    </lineage>
</organism>